<dbReference type="SUPFAM" id="SSF51735">
    <property type="entry name" value="NAD(P)-binding Rossmann-fold domains"/>
    <property type="match status" value="1"/>
</dbReference>
<evidence type="ECO:0000313" key="3">
    <source>
        <dbReference type="Proteomes" id="UP001295423"/>
    </source>
</evidence>
<evidence type="ECO:0000259" key="1">
    <source>
        <dbReference type="SMART" id="SM00829"/>
    </source>
</evidence>
<sequence length="279" mass="29817">MKAISFVDAKPQVVETTKPGVVEAVGANVRDFETGMQVFGNLPYASSTTQGSLSEHITVKWDALAVKPRNINMDLAAAATTESLTDLQSLRDIGKLPVQGGRVLINGAGGQVGSCAVQIAVALGSEVTAIVSTKDIEKVTKLGATTVIDRKKTPNVMGQLKGGEFDVIFDTPGKLSARKTTTKYLKRGGVYVNTSPDDMLDFLLGKLFTLFSSKSVKMIMVESKKADLERGIGEWISNSDLKIDIDSVHDIQDCASATMSRQKDPAKHGRVVVKVKGGF</sequence>
<dbReference type="InterPro" id="IPR036291">
    <property type="entry name" value="NAD(P)-bd_dom_sf"/>
</dbReference>
<dbReference type="InterPro" id="IPR013149">
    <property type="entry name" value="ADH-like_C"/>
</dbReference>
<reference evidence="2" key="1">
    <citation type="submission" date="2023-08" db="EMBL/GenBank/DDBJ databases">
        <authorList>
            <person name="Audoor S."/>
            <person name="Bilcke G."/>
        </authorList>
    </citation>
    <scope>NUCLEOTIDE SEQUENCE</scope>
</reference>
<dbReference type="SMART" id="SM00829">
    <property type="entry name" value="PKS_ER"/>
    <property type="match status" value="1"/>
</dbReference>
<protein>
    <recommendedName>
        <fullName evidence="1">Enoyl reductase (ER) domain-containing protein</fullName>
    </recommendedName>
</protein>
<dbReference type="PANTHER" id="PTHR11695:SF294">
    <property type="entry name" value="RETICULON-4-INTERACTING PROTEIN 1, MITOCHONDRIAL"/>
    <property type="match status" value="1"/>
</dbReference>
<dbReference type="Gene3D" id="3.40.50.720">
    <property type="entry name" value="NAD(P)-binding Rossmann-like Domain"/>
    <property type="match status" value="1"/>
</dbReference>
<dbReference type="Gene3D" id="3.90.180.10">
    <property type="entry name" value="Medium-chain alcohol dehydrogenases, catalytic domain"/>
    <property type="match status" value="1"/>
</dbReference>
<gene>
    <name evidence="2" type="ORF">CYCCA115_LOCUS21170</name>
</gene>
<evidence type="ECO:0000313" key="2">
    <source>
        <dbReference type="EMBL" id="CAJ1965555.1"/>
    </source>
</evidence>
<dbReference type="SUPFAM" id="SSF50129">
    <property type="entry name" value="GroES-like"/>
    <property type="match status" value="1"/>
</dbReference>
<name>A0AAD2G7B4_9STRA</name>
<dbReference type="CDD" id="cd08267">
    <property type="entry name" value="MDR1"/>
    <property type="match status" value="1"/>
</dbReference>
<keyword evidence="3" id="KW-1185">Reference proteome</keyword>
<feature type="domain" description="Enoyl reductase (ER)" evidence="1">
    <location>
        <begin position="2"/>
        <end position="273"/>
    </location>
</feature>
<proteinExistence type="predicted"/>
<dbReference type="AlphaFoldDB" id="A0AAD2G7B4"/>
<dbReference type="InterPro" id="IPR011032">
    <property type="entry name" value="GroES-like_sf"/>
</dbReference>
<dbReference type="PANTHER" id="PTHR11695">
    <property type="entry name" value="ALCOHOL DEHYDROGENASE RELATED"/>
    <property type="match status" value="1"/>
</dbReference>
<dbReference type="InterPro" id="IPR020843">
    <property type="entry name" value="ER"/>
</dbReference>
<accession>A0AAD2G7B4</accession>
<comment type="caution">
    <text evidence="2">The sequence shown here is derived from an EMBL/GenBank/DDBJ whole genome shotgun (WGS) entry which is preliminary data.</text>
</comment>
<organism evidence="2 3">
    <name type="scientific">Cylindrotheca closterium</name>
    <dbReference type="NCBI Taxonomy" id="2856"/>
    <lineage>
        <taxon>Eukaryota</taxon>
        <taxon>Sar</taxon>
        <taxon>Stramenopiles</taxon>
        <taxon>Ochrophyta</taxon>
        <taxon>Bacillariophyta</taxon>
        <taxon>Bacillariophyceae</taxon>
        <taxon>Bacillariophycidae</taxon>
        <taxon>Bacillariales</taxon>
        <taxon>Bacillariaceae</taxon>
        <taxon>Cylindrotheca</taxon>
    </lineage>
</organism>
<dbReference type="Proteomes" id="UP001295423">
    <property type="component" value="Unassembled WGS sequence"/>
</dbReference>
<dbReference type="GO" id="GO:0016491">
    <property type="term" value="F:oxidoreductase activity"/>
    <property type="evidence" value="ECO:0007669"/>
    <property type="project" value="InterPro"/>
</dbReference>
<dbReference type="EMBL" id="CAKOGP040002203">
    <property type="protein sequence ID" value="CAJ1965555.1"/>
    <property type="molecule type" value="Genomic_DNA"/>
</dbReference>
<dbReference type="InterPro" id="IPR050700">
    <property type="entry name" value="YIM1/Zinc_Alcohol_DH_Fams"/>
</dbReference>
<dbReference type="Pfam" id="PF00107">
    <property type="entry name" value="ADH_zinc_N"/>
    <property type="match status" value="1"/>
</dbReference>